<gene>
    <name evidence="11" type="ORF">XAT740_LOCUS52256</name>
</gene>
<dbReference type="Pfam" id="PF12018">
    <property type="entry name" value="FAP206"/>
    <property type="match status" value="1"/>
</dbReference>
<evidence type="ECO:0000256" key="3">
    <source>
        <dbReference type="ARBA" id="ARBA00021602"/>
    </source>
</evidence>
<keyword evidence="4" id="KW-0963">Cytoplasm</keyword>
<evidence type="ECO:0000313" key="12">
    <source>
        <dbReference type="Proteomes" id="UP000663828"/>
    </source>
</evidence>
<dbReference type="GO" id="GO:0030030">
    <property type="term" value="P:cell projection organization"/>
    <property type="evidence" value="ECO:0007669"/>
    <property type="project" value="UniProtKB-KW"/>
</dbReference>
<comment type="caution">
    <text evidence="11">The sequence shown here is derived from an EMBL/GenBank/DDBJ whole genome shotgun (WGS) entry which is preliminary data.</text>
</comment>
<keyword evidence="12" id="KW-1185">Reference proteome</keyword>
<dbReference type="PANTHER" id="PTHR21442:SF0">
    <property type="entry name" value="CILIA- AND FLAGELLA-ASSOCIATED PROTEIN 206"/>
    <property type="match status" value="1"/>
</dbReference>
<accession>A0A816DIH6</accession>
<evidence type="ECO:0000256" key="8">
    <source>
        <dbReference type="ARBA" id="ARBA00023273"/>
    </source>
</evidence>
<evidence type="ECO:0000256" key="2">
    <source>
        <dbReference type="ARBA" id="ARBA00010500"/>
    </source>
</evidence>
<keyword evidence="10" id="KW-0175">Coiled coil</keyword>
<dbReference type="EMBL" id="CAJNOR010008562">
    <property type="protein sequence ID" value="CAF1634695.1"/>
    <property type="molecule type" value="Genomic_DNA"/>
</dbReference>
<proteinExistence type="inferred from homology"/>
<evidence type="ECO:0000256" key="4">
    <source>
        <dbReference type="ARBA" id="ARBA00022490"/>
    </source>
</evidence>
<keyword evidence="5" id="KW-0970">Cilium biogenesis/degradation</keyword>
<sequence length="627" mass="71698">MSGTANRIQAEGVIKNIIREIVQECAARGEGVSETLVAFIVKAVVLDPYNNFQVDRVLASEDVQRLIELCVRRLLDGKSASLDTIKMQVYFDMNYTTREEFLTEHRRVLETRLQPITREITDNRATTKDELESLYRKIVSSVLLRSGLDISVVREATAALQSVFPQTELGNFLNLSKRDKDRQLIELTQIVTGIRLFNKECGKGGEGIDNLPAILNEAIPATLKEIQQQTDDVVDTSEKFIAVLDTMTTLSQKQLSNETTKQKIQQAMINSRQLELYLNILANDARQSAREVDELLSQFNARLDQLKTTIQNRTAVPTAQVYPQFMHLAVIWFSFQDEMVLLSVLSNILYSLEPYTVNTKELLADEAIKKYLAKVSIVTDKQRLQANNSGNVVQPEDRSEGTWYYPETTKNYDKLPLMYKGFCAYHLALNDFKLVHGDPRIGVVQVNDRFYSFSEPKDAVLFCRKPSTYIEAIANNAKYNPELIQLLDLHAHFSNIAPYGDLTQSSSKPHLKADSGTQTDTHFHEKNIVKDYEWNEWELRRKAIKLANLRRRLTKSIQTNGSNFRRENATQVYLPKEQYVQTKRDNYTNVPQPKVYLSGIRGHQRNEDGEFLPADVKKVDLTLDIDE</sequence>
<evidence type="ECO:0000256" key="5">
    <source>
        <dbReference type="ARBA" id="ARBA00022794"/>
    </source>
</evidence>
<dbReference type="GO" id="GO:0005930">
    <property type="term" value="C:axoneme"/>
    <property type="evidence" value="ECO:0007669"/>
    <property type="project" value="UniProtKB-SubCell"/>
</dbReference>
<organism evidence="11 12">
    <name type="scientific">Adineta ricciae</name>
    <name type="common">Rotifer</name>
    <dbReference type="NCBI Taxonomy" id="249248"/>
    <lineage>
        <taxon>Eukaryota</taxon>
        <taxon>Metazoa</taxon>
        <taxon>Spiralia</taxon>
        <taxon>Gnathifera</taxon>
        <taxon>Rotifera</taxon>
        <taxon>Eurotatoria</taxon>
        <taxon>Bdelloidea</taxon>
        <taxon>Adinetida</taxon>
        <taxon>Adinetidae</taxon>
        <taxon>Adineta</taxon>
    </lineage>
</organism>
<feature type="coiled-coil region" evidence="10">
    <location>
        <begin position="278"/>
        <end position="309"/>
    </location>
</feature>
<dbReference type="GO" id="GO:0036064">
    <property type="term" value="C:ciliary basal body"/>
    <property type="evidence" value="ECO:0007669"/>
    <property type="project" value="TreeGrafter"/>
</dbReference>
<keyword evidence="7" id="KW-0206">Cytoskeleton</keyword>
<evidence type="ECO:0000256" key="9">
    <source>
        <dbReference type="ARBA" id="ARBA00045321"/>
    </source>
</evidence>
<evidence type="ECO:0000313" key="11">
    <source>
        <dbReference type="EMBL" id="CAF1634695.1"/>
    </source>
</evidence>
<evidence type="ECO:0000256" key="6">
    <source>
        <dbReference type="ARBA" id="ARBA00023069"/>
    </source>
</evidence>
<dbReference type="Proteomes" id="UP000663828">
    <property type="component" value="Unassembled WGS sequence"/>
</dbReference>
<keyword evidence="8" id="KW-0966">Cell projection</keyword>
<evidence type="ECO:0000256" key="7">
    <source>
        <dbReference type="ARBA" id="ARBA00023212"/>
    </source>
</evidence>
<comment type="subcellular location">
    <subcellularLocation>
        <location evidence="1">Cytoplasm</location>
        <location evidence="1">Cytoskeleton</location>
        <location evidence="1">Cilium axoneme</location>
    </subcellularLocation>
</comment>
<evidence type="ECO:0000256" key="10">
    <source>
        <dbReference type="SAM" id="Coils"/>
    </source>
</evidence>
<dbReference type="PANTHER" id="PTHR21442">
    <property type="entry name" value="CILIA- AND FLAGELLA-ASSOCIATED PROTEIN 206"/>
    <property type="match status" value="1"/>
</dbReference>
<name>A0A816DIH6_ADIRI</name>
<keyword evidence="6" id="KW-0969">Cilium</keyword>
<dbReference type="InterPro" id="IPR021897">
    <property type="entry name" value="FAP206"/>
</dbReference>
<comment type="similarity">
    <text evidence="2">Belongs to the CFAP206 family.</text>
</comment>
<evidence type="ECO:0000256" key="1">
    <source>
        <dbReference type="ARBA" id="ARBA00004430"/>
    </source>
</evidence>
<reference evidence="11" key="1">
    <citation type="submission" date="2021-02" db="EMBL/GenBank/DDBJ databases">
        <authorList>
            <person name="Nowell W R."/>
        </authorList>
    </citation>
    <scope>NUCLEOTIDE SEQUENCE</scope>
</reference>
<dbReference type="AlphaFoldDB" id="A0A816DIH6"/>
<protein>
    <recommendedName>
        <fullName evidence="3">Cilia- and flagella-associated protein 206</fullName>
    </recommendedName>
</protein>
<dbReference type="GO" id="GO:0003356">
    <property type="term" value="P:regulation of cilium beat frequency"/>
    <property type="evidence" value="ECO:0007669"/>
    <property type="project" value="TreeGrafter"/>
</dbReference>
<comment type="function">
    <text evidence="9">Essential for sperm motility and is involved in the regulation of the beating frequency of motile cilia on the epithelial cells of the respiratory tract. Required for the establishment of radial spokes in sperm flagella.</text>
</comment>